<evidence type="ECO:0008006" key="6">
    <source>
        <dbReference type="Google" id="ProtNLM"/>
    </source>
</evidence>
<evidence type="ECO:0000256" key="2">
    <source>
        <dbReference type="ARBA" id="ARBA00022737"/>
    </source>
</evidence>
<feature type="repeat" description="PPR" evidence="3">
    <location>
        <begin position="212"/>
        <end position="246"/>
    </location>
</feature>
<comment type="similarity">
    <text evidence="1">Belongs to the PPR family. P subfamily.</text>
</comment>
<dbReference type="Gene3D" id="1.25.40.10">
    <property type="entry name" value="Tetratricopeptide repeat domain"/>
    <property type="match status" value="3"/>
</dbReference>
<dbReference type="NCBIfam" id="TIGR00756">
    <property type="entry name" value="PPR"/>
    <property type="match status" value="4"/>
</dbReference>
<keyword evidence="5" id="KW-1185">Reference proteome</keyword>
<keyword evidence="2" id="KW-0677">Repeat</keyword>
<gene>
    <name evidence="4" type="ORF">P3X46_015814</name>
</gene>
<dbReference type="Pfam" id="PF01535">
    <property type="entry name" value="PPR"/>
    <property type="match status" value="1"/>
</dbReference>
<feature type="repeat" description="PPR" evidence="3">
    <location>
        <begin position="352"/>
        <end position="386"/>
    </location>
</feature>
<reference evidence="4" key="1">
    <citation type="journal article" date="2023" name="Plant Biotechnol. J.">
        <title>Chromosome-level wild Hevea brasiliensis genome provides new tools for genomic-assisted breeding and valuable loci to elevate rubber yield.</title>
        <authorList>
            <person name="Cheng H."/>
            <person name="Song X."/>
            <person name="Hu Y."/>
            <person name="Wu T."/>
            <person name="Yang Q."/>
            <person name="An Z."/>
            <person name="Feng S."/>
            <person name="Deng Z."/>
            <person name="Wu W."/>
            <person name="Zeng X."/>
            <person name="Tu M."/>
            <person name="Wang X."/>
            <person name="Huang H."/>
        </authorList>
    </citation>
    <scope>NUCLEOTIDE SEQUENCE</scope>
    <source>
        <strain evidence="4">MT/VB/25A 57/8</strain>
    </source>
</reference>
<evidence type="ECO:0000313" key="4">
    <source>
        <dbReference type="EMBL" id="KAJ9172597.1"/>
    </source>
</evidence>
<protein>
    <recommendedName>
        <fullName evidence="6">Pentacotripeptide-repeat region of PRORP domain-containing protein</fullName>
    </recommendedName>
</protein>
<organism evidence="4 5">
    <name type="scientific">Hevea brasiliensis</name>
    <name type="common">Para rubber tree</name>
    <name type="synonym">Siphonia brasiliensis</name>
    <dbReference type="NCBI Taxonomy" id="3981"/>
    <lineage>
        <taxon>Eukaryota</taxon>
        <taxon>Viridiplantae</taxon>
        <taxon>Streptophyta</taxon>
        <taxon>Embryophyta</taxon>
        <taxon>Tracheophyta</taxon>
        <taxon>Spermatophyta</taxon>
        <taxon>Magnoliopsida</taxon>
        <taxon>eudicotyledons</taxon>
        <taxon>Gunneridae</taxon>
        <taxon>Pentapetalae</taxon>
        <taxon>rosids</taxon>
        <taxon>fabids</taxon>
        <taxon>Malpighiales</taxon>
        <taxon>Euphorbiaceae</taxon>
        <taxon>Crotonoideae</taxon>
        <taxon>Micrandreae</taxon>
        <taxon>Hevea</taxon>
    </lineage>
</organism>
<feature type="repeat" description="PPR" evidence="3">
    <location>
        <begin position="247"/>
        <end position="281"/>
    </location>
</feature>
<name>A0ABQ9LX67_HEVBR</name>
<dbReference type="Proteomes" id="UP001174677">
    <property type="component" value="Chromosome 9"/>
</dbReference>
<sequence length="416" mass="47686">MHDLSFLAHCKKAQCSIAHCLLPRRRRPLQNIIAIFPSFNFFSSVPSSSCSLSPQHPLHTRYKLNHKDWLSPNEVLSIFQNLKDPNSVISVWNQYSKRKDYKPNEVIYTLVMNQLAQAKNFDAIEDIMQRIKLEKSCRLSNDFFYNVIKIYGHLAGRIKKAIETLLDMPKGYNCWPTVKTFNLVLNLLVSAKLFNVVHEIYVKAPVLGVEIDTCCLNILIKGLCENGDLEAAFYVLDEFPKQRCRPNVRTFSTLMHYLCGKGEVNKAFRLLERMEIEGIDVDTISFNILISGLRKQGRIEEGMELLETMKFKGCEPNLGSYQEVLYGLLDVEKFKEAKEFMSMMICEGNSPSFVSYKKLIHGLCKEKLIRDVDWVLKQMVKQGFVPKMGMWRQVLGSIFSGTNASNCIHISQIVSG</sequence>
<evidence type="ECO:0000256" key="1">
    <source>
        <dbReference type="ARBA" id="ARBA00007626"/>
    </source>
</evidence>
<dbReference type="PANTHER" id="PTHR47941">
    <property type="entry name" value="PENTATRICOPEPTIDE REPEAT-CONTAINING PROTEIN 3, MITOCHONDRIAL"/>
    <property type="match status" value="1"/>
</dbReference>
<dbReference type="InterPro" id="IPR011990">
    <property type="entry name" value="TPR-like_helical_dom_sf"/>
</dbReference>
<dbReference type="EMBL" id="JARPOI010000009">
    <property type="protein sequence ID" value="KAJ9172597.1"/>
    <property type="molecule type" value="Genomic_DNA"/>
</dbReference>
<dbReference type="Pfam" id="PF13041">
    <property type="entry name" value="PPR_2"/>
    <property type="match status" value="2"/>
</dbReference>
<accession>A0ABQ9LX67</accession>
<dbReference type="PROSITE" id="PS51375">
    <property type="entry name" value="PPR"/>
    <property type="match status" value="4"/>
</dbReference>
<proteinExistence type="inferred from homology"/>
<comment type="caution">
    <text evidence="4">The sequence shown here is derived from an EMBL/GenBank/DDBJ whole genome shotgun (WGS) entry which is preliminary data.</text>
</comment>
<feature type="repeat" description="PPR" evidence="3">
    <location>
        <begin position="282"/>
        <end position="316"/>
    </location>
</feature>
<dbReference type="InterPro" id="IPR002885">
    <property type="entry name" value="PPR_rpt"/>
</dbReference>
<evidence type="ECO:0000313" key="5">
    <source>
        <dbReference type="Proteomes" id="UP001174677"/>
    </source>
</evidence>
<evidence type="ECO:0000256" key="3">
    <source>
        <dbReference type="PROSITE-ProRule" id="PRU00708"/>
    </source>
</evidence>